<sequence length="115" mass="12320">MLAEHLSPNAGSSNAATAFSATASAANAAAEPVVACFSITAVADPQVMSRVLELFAKRGLIPSRWHSDLSGRRRDELLIDLQVEGLEREKADLIGHAMRQMVPVMSVLISQKSYA</sequence>
<gene>
    <name evidence="1" type="ORF">SAMN05660686_03266</name>
</gene>
<proteinExistence type="predicted"/>
<dbReference type="OrthoDB" id="7062678at2"/>
<name>A0A8G2EZJ7_9PROT</name>
<evidence type="ECO:0000313" key="2">
    <source>
        <dbReference type="Proteomes" id="UP000198615"/>
    </source>
</evidence>
<organism evidence="1 2">
    <name type="scientific">Thalassobaculum litoreum DSM 18839</name>
    <dbReference type="NCBI Taxonomy" id="1123362"/>
    <lineage>
        <taxon>Bacteria</taxon>
        <taxon>Pseudomonadati</taxon>
        <taxon>Pseudomonadota</taxon>
        <taxon>Alphaproteobacteria</taxon>
        <taxon>Rhodospirillales</taxon>
        <taxon>Thalassobaculaceae</taxon>
        <taxon>Thalassobaculum</taxon>
    </lineage>
</organism>
<dbReference type="RefSeq" id="WP_093151872.1">
    <property type="nucleotide sequence ID" value="NZ_FNBW01000010.1"/>
</dbReference>
<dbReference type="EMBL" id="FNBW01000010">
    <property type="protein sequence ID" value="SDG07894.1"/>
    <property type="molecule type" value="Genomic_DNA"/>
</dbReference>
<keyword evidence="2" id="KW-1185">Reference proteome</keyword>
<reference evidence="1 2" key="1">
    <citation type="submission" date="2016-10" db="EMBL/GenBank/DDBJ databases">
        <authorList>
            <person name="Varghese N."/>
            <person name="Submissions S."/>
        </authorList>
    </citation>
    <scope>NUCLEOTIDE SEQUENCE [LARGE SCALE GENOMIC DNA]</scope>
    <source>
        <strain evidence="1 2">DSM 18839</strain>
    </source>
</reference>
<accession>A0A8G2EZJ7</accession>
<evidence type="ECO:0000313" key="1">
    <source>
        <dbReference type="EMBL" id="SDG07894.1"/>
    </source>
</evidence>
<protein>
    <recommendedName>
        <fullName evidence="3">ACT domain-containing protein</fullName>
    </recommendedName>
</protein>
<dbReference type="AlphaFoldDB" id="A0A8G2EZJ7"/>
<evidence type="ECO:0008006" key="3">
    <source>
        <dbReference type="Google" id="ProtNLM"/>
    </source>
</evidence>
<dbReference type="Proteomes" id="UP000198615">
    <property type="component" value="Unassembled WGS sequence"/>
</dbReference>
<comment type="caution">
    <text evidence="1">The sequence shown here is derived from an EMBL/GenBank/DDBJ whole genome shotgun (WGS) entry which is preliminary data.</text>
</comment>